<dbReference type="CDD" id="cd18567">
    <property type="entry name" value="ABC_6TM_CvaB_RaxB_like"/>
    <property type="match status" value="1"/>
</dbReference>
<gene>
    <name evidence="11" type="ORF">KK488_18870</name>
</gene>
<dbReference type="Gene3D" id="3.90.70.10">
    <property type="entry name" value="Cysteine proteinases"/>
    <property type="match status" value="1"/>
</dbReference>
<feature type="transmembrane region" description="Helical" evidence="7">
    <location>
        <begin position="406"/>
        <end position="431"/>
    </location>
</feature>
<dbReference type="Proteomes" id="UP001138757">
    <property type="component" value="Unassembled WGS sequence"/>
</dbReference>
<dbReference type="CDD" id="cd03228">
    <property type="entry name" value="ABCC_MRP_Like"/>
    <property type="match status" value="1"/>
</dbReference>
<dbReference type="PANTHER" id="PTHR24221:SF606">
    <property type="entry name" value="COLICIN V SECRETION-PROCESSING ATP-BINDING PROTEIN"/>
    <property type="match status" value="1"/>
</dbReference>
<evidence type="ECO:0000256" key="2">
    <source>
        <dbReference type="ARBA" id="ARBA00022692"/>
    </source>
</evidence>
<dbReference type="GO" id="GO:0005886">
    <property type="term" value="C:plasma membrane"/>
    <property type="evidence" value="ECO:0007669"/>
    <property type="project" value="UniProtKB-SubCell"/>
</dbReference>
<evidence type="ECO:0000256" key="3">
    <source>
        <dbReference type="ARBA" id="ARBA00022741"/>
    </source>
</evidence>
<dbReference type="PROSITE" id="PS50893">
    <property type="entry name" value="ABC_TRANSPORTER_2"/>
    <property type="match status" value="1"/>
</dbReference>
<dbReference type="RefSeq" id="WP_214625273.1">
    <property type="nucleotide sequence ID" value="NZ_JAHGAW010000014.1"/>
</dbReference>
<dbReference type="InterPro" id="IPR005074">
    <property type="entry name" value="Peptidase_C39"/>
</dbReference>
<feature type="transmembrane region" description="Helical" evidence="7">
    <location>
        <begin position="308"/>
        <end position="326"/>
    </location>
</feature>
<feature type="domain" description="ABC transmembrane type-1" evidence="9">
    <location>
        <begin position="173"/>
        <end position="438"/>
    </location>
</feature>
<dbReference type="InterPro" id="IPR027417">
    <property type="entry name" value="P-loop_NTPase"/>
</dbReference>
<keyword evidence="4" id="KW-0067">ATP-binding</keyword>
<organism evidence="11 12">
    <name type="scientific">Sphingobium nicotianae</name>
    <dbReference type="NCBI Taxonomy" id="2782607"/>
    <lineage>
        <taxon>Bacteria</taxon>
        <taxon>Pseudomonadati</taxon>
        <taxon>Pseudomonadota</taxon>
        <taxon>Alphaproteobacteria</taxon>
        <taxon>Sphingomonadales</taxon>
        <taxon>Sphingomonadaceae</taxon>
        <taxon>Sphingobium</taxon>
    </lineage>
</organism>
<dbReference type="InterPro" id="IPR011527">
    <property type="entry name" value="ABC1_TM_dom"/>
</dbReference>
<dbReference type="Pfam" id="PF03412">
    <property type="entry name" value="Peptidase_C39"/>
    <property type="match status" value="1"/>
</dbReference>
<dbReference type="SMART" id="SM00382">
    <property type="entry name" value="AAA"/>
    <property type="match status" value="1"/>
</dbReference>
<dbReference type="InterPro" id="IPR003593">
    <property type="entry name" value="AAA+_ATPase"/>
</dbReference>
<reference evidence="11" key="1">
    <citation type="submission" date="2021-05" db="EMBL/GenBank/DDBJ databases">
        <title>Genome of Sphingobium sp. strain.</title>
        <authorList>
            <person name="Fan R."/>
        </authorList>
    </citation>
    <scope>NUCLEOTIDE SEQUENCE</scope>
    <source>
        <strain evidence="11">H33</strain>
    </source>
</reference>
<evidence type="ECO:0000259" key="10">
    <source>
        <dbReference type="PROSITE" id="PS50990"/>
    </source>
</evidence>
<dbReference type="GO" id="GO:0008233">
    <property type="term" value="F:peptidase activity"/>
    <property type="evidence" value="ECO:0007669"/>
    <property type="project" value="InterPro"/>
</dbReference>
<dbReference type="GO" id="GO:0016887">
    <property type="term" value="F:ATP hydrolysis activity"/>
    <property type="evidence" value="ECO:0007669"/>
    <property type="project" value="InterPro"/>
</dbReference>
<keyword evidence="6 7" id="KW-0472">Membrane</keyword>
<dbReference type="Gene3D" id="3.40.50.300">
    <property type="entry name" value="P-loop containing nucleotide triphosphate hydrolases"/>
    <property type="match status" value="1"/>
</dbReference>
<keyword evidence="2 7" id="KW-0812">Transmembrane</keyword>
<evidence type="ECO:0000256" key="1">
    <source>
        <dbReference type="ARBA" id="ARBA00004651"/>
    </source>
</evidence>
<dbReference type="SUPFAM" id="SSF52540">
    <property type="entry name" value="P-loop containing nucleoside triphosphate hydrolases"/>
    <property type="match status" value="1"/>
</dbReference>
<feature type="transmembrane region" description="Helical" evidence="7">
    <location>
        <begin position="205"/>
        <end position="226"/>
    </location>
</feature>
<dbReference type="GO" id="GO:0034040">
    <property type="term" value="F:ATPase-coupled lipid transmembrane transporter activity"/>
    <property type="evidence" value="ECO:0007669"/>
    <property type="project" value="TreeGrafter"/>
</dbReference>
<feature type="domain" description="Peptidase C39" evidence="10">
    <location>
        <begin position="19"/>
        <end position="138"/>
    </location>
</feature>
<feature type="transmembrane region" description="Helical" evidence="7">
    <location>
        <begin position="168"/>
        <end position="185"/>
    </location>
</feature>
<feature type="domain" description="ABC transporter" evidence="8">
    <location>
        <begin position="484"/>
        <end position="697"/>
    </location>
</feature>
<feature type="transmembrane region" description="Helical" evidence="7">
    <location>
        <begin position="279"/>
        <end position="302"/>
    </location>
</feature>
<evidence type="ECO:0000256" key="4">
    <source>
        <dbReference type="ARBA" id="ARBA00022840"/>
    </source>
</evidence>
<evidence type="ECO:0000259" key="8">
    <source>
        <dbReference type="PROSITE" id="PS50893"/>
    </source>
</evidence>
<dbReference type="InterPro" id="IPR036640">
    <property type="entry name" value="ABC1_TM_sf"/>
</dbReference>
<dbReference type="InterPro" id="IPR039421">
    <property type="entry name" value="Type_1_exporter"/>
</dbReference>
<evidence type="ECO:0000256" key="5">
    <source>
        <dbReference type="ARBA" id="ARBA00022989"/>
    </source>
</evidence>
<evidence type="ECO:0000313" key="12">
    <source>
        <dbReference type="Proteomes" id="UP001138757"/>
    </source>
</evidence>
<comment type="caution">
    <text evidence="11">The sequence shown here is derived from an EMBL/GenBank/DDBJ whole genome shotgun (WGS) entry which is preliminary data.</text>
</comment>
<dbReference type="GO" id="GO:0140359">
    <property type="term" value="F:ABC-type transporter activity"/>
    <property type="evidence" value="ECO:0007669"/>
    <property type="project" value="InterPro"/>
</dbReference>
<evidence type="ECO:0000313" key="11">
    <source>
        <dbReference type="EMBL" id="MBT2189014.1"/>
    </source>
</evidence>
<proteinExistence type="predicted"/>
<dbReference type="GO" id="GO:0005524">
    <property type="term" value="F:ATP binding"/>
    <property type="evidence" value="ECO:0007669"/>
    <property type="project" value="UniProtKB-KW"/>
</dbReference>
<dbReference type="InterPro" id="IPR017871">
    <property type="entry name" value="ABC_transporter-like_CS"/>
</dbReference>
<dbReference type="InterPro" id="IPR003439">
    <property type="entry name" value="ABC_transporter-like_ATP-bd"/>
</dbReference>
<evidence type="ECO:0000259" key="9">
    <source>
        <dbReference type="PROSITE" id="PS50929"/>
    </source>
</evidence>
<name>A0A9X1ITA2_9SPHN</name>
<dbReference type="PROSITE" id="PS00211">
    <property type="entry name" value="ABC_TRANSPORTER_1"/>
    <property type="match status" value="1"/>
</dbReference>
<dbReference type="SUPFAM" id="SSF90123">
    <property type="entry name" value="ABC transporter transmembrane region"/>
    <property type="match status" value="1"/>
</dbReference>
<dbReference type="Gene3D" id="1.20.1560.10">
    <property type="entry name" value="ABC transporter type 1, transmembrane domain"/>
    <property type="match status" value="1"/>
</dbReference>
<keyword evidence="3" id="KW-0547">Nucleotide-binding</keyword>
<accession>A0A9X1ITA2</accession>
<dbReference type="PANTHER" id="PTHR24221">
    <property type="entry name" value="ATP-BINDING CASSETTE SUB-FAMILY B"/>
    <property type="match status" value="1"/>
</dbReference>
<dbReference type="EMBL" id="JAHGAW010000014">
    <property type="protein sequence ID" value="MBT2189014.1"/>
    <property type="molecule type" value="Genomic_DNA"/>
</dbReference>
<keyword evidence="12" id="KW-1185">Reference proteome</keyword>
<dbReference type="AlphaFoldDB" id="A0A9X1ITA2"/>
<dbReference type="PROSITE" id="PS50990">
    <property type="entry name" value="PEPTIDASE_C39"/>
    <property type="match status" value="1"/>
</dbReference>
<keyword evidence="5 7" id="KW-1133">Transmembrane helix</keyword>
<sequence>MNIFPANFTGRKRIMPIRQTEAAECGLASLAMVANWHGHEVDLNMLRQRFGVSARGMSLRQLMQTADAMHLLTRPLKLDLKGLPMLHVPAILHWDLNHFVVLEQVEGERAHIIDPAGSARWYEFEELGKHFSGVALELRPSGDFEPVRAKRRLRFTDLWSGITGFRRALAQTIILSIVMQTYVLATPFYLRSAVDEALPALDNSLLVTLALGFAALALIGAGASVLRKFVLLSSGAALSFGITSNLGRRLTRLPIAWFEKRKVGDILTRFQSVLPIQKFLIQSAPLALIDGCLSLLTLAMMLVTAPPLAAVTLVGLLVYAALRLVLLRDERVREADYVKALGREQGALIETLRGMVTLRLAGREAMRHAYWQNRLTEALGARYLHERTKAWHETAKTLIPAVELVIVIYLAMRASMAGALSLGTLFAYLAYRQQFVQAGQSLLDEAVELRLLDLHLEQLADIAHTEEDLGFSEPLMQPSFEGRIALRNVHFSYGPQEPLVLAGIDLTITPGEHVALTGPSGSGKSTLAKIILGLIDPIEGQVLIDGRPLPQYGRRAFRQHVAAVLQDDVLYAGSIADNVASFEDVDMDWLRECLKAAAIFDDVETMPMRHHTLVGDMGSTLSGGQRQRILLARALYRRPEVLLLDEGTAHLDLEHEALVSGAIAKLGITRIVIAHRPETIAAADRVVRLVAGKMVES</sequence>
<evidence type="ECO:0000256" key="7">
    <source>
        <dbReference type="SAM" id="Phobius"/>
    </source>
</evidence>
<protein>
    <submittedName>
        <fullName evidence="11">Peptidase domain-containing ABC transporter</fullName>
    </submittedName>
</protein>
<dbReference type="Pfam" id="PF00005">
    <property type="entry name" value="ABC_tran"/>
    <property type="match status" value="1"/>
</dbReference>
<dbReference type="PROSITE" id="PS50929">
    <property type="entry name" value="ABC_TM1F"/>
    <property type="match status" value="1"/>
</dbReference>
<comment type="subcellular location">
    <subcellularLocation>
        <location evidence="1">Cell membrane</location>
        <topology evidence="1">Multi-pass membrane protein</topology>
    </subcellularLocation>
</comment>
<dbReference type="GO" id="GO:0006508">
    <property type="term" value="P:proteolysis"/>
    <property type="evidence" value="ECO:0007669"/>
    <property type="project" value="InterPro"/>
</dbReference>
<evidence type="ECO:0000256" key="6">
    <source>
        <dbReference type="ARBA" id="ARBA00023136"/>
    </source>
</evidence>
<dbReference type="Pfam" id="PF00664">
    <property type="entry name" value="ABC_membrane"/>
    <property type="match status" value="1"/>
</dbReference>